<dbReference type="GO" id="GO:0008745">
    <property type="term" value="F:N-acetylmuramoyl-L-alanine amidase activity"/>
    <property type="evidence" value="ECO:0007669"/>
    <property type="project" value="UniProtKB-EC"/>
</dbReference>
<comment type="caution">
    <text evidence="5">The sequence shown here is derived from an EMBL/GenBank/DDBJ whole genome shotgun (WGS) entry which is preliminary data.</text>
</comment>
<keyword evidence="1 5" id="KW-0378">Hydrolase</keyword>
<evidence type="ECO:0000313" key="5">
    <source>
        <dbReference type="EMBL" id="MCX7570321.1"/>
    </source>
</evidence>
<feature type="signal peptide" evidence="3">
    <location>
        <begin position="1"/>
        <end position="26"/>
    </location>
</feature>
<organism evidence="5 6">
    <name type="scientific">Tumebacillus lacus</name>
    <dbReference type="NCBI Taxonomy" id="2995335"/>
    <lineage>
        <taxon>Bacteria</taxon>
        <taxon>Bacillati</taxon>
        <taxon>Bacillota</taxon>
        <taxon>Bacilli</taxon>
        <taxon>Bacillales</taxon>
        <taxon>Alicyclobacillaceae</taxon>
        <taxon>Tumebacillus</taxon>
    </lineage>
</organism>
<dbReference type="InterPro" id="IPR017293">
    <property type="entry name" value="N-acetylmuramoyl-L-ala_amidase"/>
</dbReference>
<feature type="domain" description="SH3b" evidence="4">
    <location>
        <begin position="30"/>
        <end position="93"/>
    </location>
</feature>
<dbReference type="PIRSF" id="PIRSF037846">
    <property type="entry name" value="Autolysin_YrvJ_prd"/>
    <property type="match status" value="1"/>
</dbReference>
<keyword evidence="2" id="KW-0961">Cell wall biogenesis/degradation</keyword>
<evidence type="ECO:0000259" key="4">
    <source>
        <dbReference type="PROSITE" id="PS51781"/>
    </source>
</evidence>
<dbReference type="Gene3D" id="3.40.630.40">
    <property type="entry name" value="Zn-dependent exopeptidases"/>
    <property type="match status" value="1"/>
</dbReference>
<dbReference type="PROSITE" id="PS51781">
    <property type="entry name" value="SH3B"/>
    <property type="match status" value="3"/>
</dbReference>
<evidence type="ECO:0000313" key="6">
    <source>
        <dbReference type="Proteomes" id="UP001208017"/>
    </source>
</evidence>
<name>A0ABT3X3X4_9BACL</name>
<feature type="chain" id="PRO_5045961365" evidence="3">
    <location>
        <begin position="27"/>
        <end position="519"/>
    </location>
</feature>
<evidence type="ECO:0000256" key="3">
    <source>
        <dbReference type="SAM" id="SignalP"/>
    </source>
</evidence>
<sequence>MRFRKSWLSVLICLTVLFSLVAYAFAADGERFVRVTAYDVNIRAGASTEHPVIGRADYGDSLIAITSENGWYQVRFGKEQTGWIHASLVKEGSRFQTANPSIQIAVANTADVNVRGGASTSYDVITVIGPGTAYPLLQTSGDWVQIRLPGERTGWVSRALVDVTEQKARPAAEEEQKKATVTADLLHVRQTASLDGAIVGKLSQNALVKVTGTADGWSQIEFAAASEQVIKGYVRTEYLRLPNIPAPNASQPPGVSGPQVKLLENANIRSGPGTNYVILQTGTSGATFPLTGRSGQWQEIELTDGRRAWVAGWLTEASGDLSGVPERGHTLDSELRGRTIVLDAGHGGIDVGAIGRTSGVQEKDLNLSLTRILYNKLLATGANVILTRPDDRFLGLDERVAVSEQRQADAFVSLHFNTHQDAALSGSMTFYYNQDGEDHRLAKLIQTELTQTLGLPDLGARFGDYYVLRENSQPAVLVEAAFLTHPGDEQTAQDAAAQERAAEGIFRALVTFLQTQKPS</sequence>
<proteinExistence type="predicted"/>
<dbReference type="Gene3D" id="2.30.30.40">
    <property type="entry name" value="SH3 Domains"/>
    <property type="match status" value="4"/>
</dbReference>
<dbReference type="Pfam" id="PF08239">
    <property type="entry name" value="SH3_3"/>
    <property type="match status" value="4"/>
</dbReference>
<dbReference type="InterPro" id="IPR050695">
    <property type="entry name" value="N-acetylmuramoyl_amidase_3"/>
</dbReference>
<dbReference type="Proteomes" id="UP001208017">
    <property type="component" value="Unassembled WGS sequence"/>
</dbReference>
<dbReference type="CDD" id="cd02696">
    <property type="entry name" value="MurNAc-LAA"/>
    <property type="match status" value="1"/>
</dbReference>
<feature type="domain" description="SH3b" evidence="4">
    <location>
        <begin position="102"/>
        <end position="165"/>
    </location>
</feature>
<dbReference type="RefSeq" id="WP_267151568.1">
    <property type="nucleotide sequence ID" value="NZ_JAPMLT010000004.1"/>
</dbReference>
<dbReference type="SMART" id="SM00287">
    <property type="entry name" value="SH3b"/>
    <property type="match status" value="4"/>
</dbReference>
<dbReference type="SMART" id="SM00646">
    <property type="entry name" value="Ami_3"/>
    <property type="match status" value="1"/>
</dbReference>
<dbReference type="PANTHER" id="PTHR30404">
    <property type="entry name" value="N-ACETYLMURAMOYL-L-ALANINE AMIDASE"/>
    <property type="match status" value="1"/>
</dbReference>
<dbReference type="Pfam" id="PF01520">
    <property type="entry name" value="Amidase_3"/>
    <property type="match status" value="1"/>
</dbReference>
<keyword evidence="3" id="KW-0732">Signal</keyword>
<dbReference type="EC" id="3.5.1.28" evidence="5"/>
<gene>
    <name evidence="5" type="ORF">OS242_10130</name>
</gene>
<dbReference type="InterPro" id="IPR002508">
    <property type="entry name" value="MurNAc-LAA_cat"/>
</dbReference>
<keyword evidence="6" id="KW-1185">Reference proteome</keyword>
<feature type="domain" description="SH3b" evidence="4">
    <location>
        <begin position="256"/>
        <end position="318"/>
    </location>
</feature>
<protein>
    <submittedName>
        <fullName evidence="5">N-acetylmuramoyl-L-alanine amidase</fullName>
        <ecNumber evidence="5">3.5.1.28</ecNumber>
    </submittedName>
</protein>
<accession>A0ABT3X3X4</accession>
<dbReference type="SUPFAM" id="SSF53187">
    <property type="entry name" value="Zn-dependent exopeptidases"/>
    <property type="match status" value="1"/>
</dbReference>
<evidence type="ECO:0000256" key="2">
    <source>
        <dbReference type="ARBA" id="ARBA00023316"/>
    </source>
</evidence>
<evidence type="ECO:0000256" key="1">
    <source>
        <dbReference type="ARBA" id="ARBA00022801"/>
    </source>
</evidence>
<reference evidence="5 6" key="1">
    <citation type="submission" date="2022-11" db="EMBL/GenBank/DDBJ databases">
        <title>Study of microbial diversity in lake waters.</title>
        <authorList>
            <person name="Zhang J."/>
        </authorList>
    </citation>
    <scope>NUCLEOTIDE SEQUENCE [LARGE SCALE GENOMIC DNA]</scope>
    <source>
        <strain evidence="5 6">DT12</strain>
    </source>
</reference>
<dbReference type="EMBL" id="JAPMLT010000004">
    <property type="protein sequence ID" value="MCX7570321.1"/>
    <property type="molecule type" value="Genomic_DNA"/>
</dbReference>
<dbReference type="InterPro" id="IPR003646">
    <property type="entry name" value="SH3-like_bac-type"/>
</dbReference>
<dbReference type="PANTHER" id="PTHR30404:SF0">
    <property type="entry name" value="N-ACETYLMURAMOYL-L-ALANINE AMIDASE AMIC"/>
    <property type="match status" value="1"/>
</dbReference>